<organism evidence="1 2">
    <name type="scientific">Methylorubrum rhodinum</name>
    <dbReference type="NCBI Taxonomy" id="29428"/>
    <lineage>
        <taxon>Bacteria</taxon>
        <taxon>Pseudomonadati</taxon>
        <taxon>Pseudomonadota</taxon>
        <taxon>Alphaproteobacteria</taxon>
        <taxon>Hyphomicrobiales</taxon>
        <taxon>Methylobacteriaceae</taxon>
        <taxon>Methylorubrum</taxon>
    </lineage>
</organism>
<name>A0A840ZSK9_9HYPH</name>
<dbReference type="Proteomes" id="UP000583454">
    <property type="component" value="Unassembled WGS sequence"/>
</dbReference>
<sequence length="255" mass="28763">MREIENFTDDRLNAWCIHCGTTIADVRSNRDHVPTKSFLTKALRELGAEYDRGVGDDWGYLPQVSICQSCNSSFSPDENYLLCVLHAVMAGSLYPDPAKHPEAATILRSNRHVVRDLKQKPDGQLSLFDDLLPFTLYPDMDKIRGVIVKNARGHAYHEIGEPLLEAPDHVAFVPLERLSPEQREAFESAGTDADLAVWPEVGSRMTLNLLDGKAMVGGWIMVEPGRYRYAIDWSGSVTVKTVIWEYLASETRWDR</sequence>
<gene>
    <name evidence="1" type="ORF">HNR00_004755</name>
</gene>
<evidence type="ECO:0000313" key="2">
    <source>
        <dbReference type="Proteomes" id="UP000583454"/>
    </source>
</evidence>
<evidence type="ECO:0000313" key="1">
    <source>
        <dbReference type="EMBL" id="MBB5760015.1"/>
    </source>
</evidence>
<reference evidence="1 2" key="1">
    <citation type="submission" date="2020-08" db="EMBL/GenBank/DDBJ databases">
        <title>Genomic Encyclopedia of Type Strains, Phase IV (KMG-IV): sequencing the most valuable type-strain genomes for metagenomic binning, comparative biology and taxonomic classification.</title>
        <authorList>
            <person name="Goeker M."/>
        </authorList>
    </citation>
    <scope>NUCLEOTIDE SEQUENCE [LARGE SCALE GENOMIC DNA]</scope>
    <source>
        <strain evidence="1 2">DSM 2163</strain>
    </source>
</reference>
<protein>
    <recommendedName>
        <fullName evidence="3">HNH endonuclease</fullName>
    </recommendedName>
</protein>
<dbReference type="RefSeq" id="WP_183573588.1">
    <property type="nucleotide sequence ID" value="NZ_JACHOP010000032.1"/>
</dbReference>
<dbReference type="AlphaFoldDB" id="A0A840ZSK9"/>
<evidence type="ECO:0008006" key="3">
    <source>
        <dbReference type="Google" id="ProtNLM"/>
    </source>
</evidence>
<proteinExistence type="predicted"/>
<accession>A0A840ZSK9</accession>
<keyword evidence="2" id="KW-1185">Reference proteome</keyword>
<dbReference type="EMBL" id="JACHOP010000032">
    <property type="protein sequence ID" value="MBB5760015.1"/>
    <property type="molecule type" value="Genomic_DNA"/>
</dbReference>
<comment type="caution">
    <text evidence="1">The sequence shown here is derived from an EMBL/GenBank/DDBJ whole genome shotgun (WGS) entry which is preliminary data.</text>
</comment>